<dbReference type="Pfam" id="PF02384">
    <property type="entry name" value="N6_Mtase"/>
    <property type="match status" value="1"/>
</dbReference>
<dbReference type="SUPFAM" id="SSF53335">
    <property type="entry name" value="S-adenosyl-L-methionine-dependent methyltransferases"/>
    <property type="match status" value="1"/>
</dbReference>
<dbReference type="PANTHER" id="PTHR42998:SF1">
    <property type="entry name" value="TYPE I RESTRICTION ENZYME HINDI METHYLASE SUBUNIT"/>
    <property type="match status" value="1"/>
</dbReference>
<organism evidence="5 6">
    <name type="scientific">Amycolatopsis minnesotensis</name>
    <dbReference type="NCBI Taxonomy" id="337894"/>
    <lineage>
        <taxon>Bacteria</taxon>
        <taxon>Bacillati</taxon>
        <taxon>Actinomycetota</taxon>
        <taxon>Actinomycetes</taxon>
        <taxon>Pseudonocardiales</taxon>
        <taxon>Pseudonocardiaceae</taxon>
        <taxon>Amycolatopsis</taxon>
    </lineage>
</organism>
<dbReference type="Proteomes" id="UP001501116">
    <property type="component" value="Unassembled WGS sequence"/>
</dbReference>
<dbReference type="Gene3D" id="3.90.220.20">
    <property type="entry name" value="DNA methylase specificity domains"/>
    <property type="match status" value="1"/>
</dbReference>
<dbReference type="GO" id="GO:0008168">
    <property type="term" value="F:methyltransferase activity"/>
    <property type="evidence" value="ECO:0007669"/>
    <property type="project" value="UniProtKB-KW"/>
</dbReference>
<feature type="domain" description="DNA methylase adenine-specific" evidence="3">
    <location>
        <begin position="261"/>
        <end position="550"/>
    </location>
</feature>
<dbReference type="GO" id="GO:0032259">
    <property type="term" value="P:methylation"/>
    <property type="evidence" value="ECO:0007669"/>
    <property type="project" value="UniProtKB-KW"/>
</dbReference>
<gene>
    <name evidence="5" type="ORF">GCM10009754_52730</name>
</gene>
<dbReference type="SUPFAM" id="SSF116734">
    <property type="entry name" value="DNA methylase specificity domain"/>
    <property type="match status" value="1"/>
</dbReference>
<keyword evidence="2" id="KW-0238">DNA-binding</keyword>
<dbReference type="InterPro" id="IPR052916">
    <property type="entry name" value="Type-I_RE_MTase_Subunit"/>
</dbReference>
<dbReference type="InterPro" id="IPR003356">
    <property type="entry name" value="DNA_methylase_A-5"/>
</dbReference>
<evidence type="ECO:0000256" key="2">
    <source>
        <dbReference type="ARBA" id="ARBA00023125"/>
    </source>
</evidence>
<reference evidence="6" key="1">
    <citation type="journal article" date="2019" name="Int. J. Syst. Evol. Microbiol.">
        <title>The Global Catalogue of Microorganisms (GCM) 10K type strain sequencing project: providing services to taxonomists for standard genome sequencing and annotation.</title>
        <authorList>
            <consortium name="The Broad Institute Genomics Platform"/>
            <consortium name="The Broad Institute Genome Sequencing Center for Infectious Disease"/>
            <person name="Wu L."/>
            <person name="Ma J."/>
        </authorList>
    </citation>
    <scope>NUCLEOTIDE SEQUENCE [LARGE SCALE GENOMIC DNA]</scope>
    <source>
        <strain evidence="6">JCM 14545</strain>
    </source>
</reference>
<keyword evidence="6" id="KW-1185">Reference proteome</keyword>
<evidence type="ECO:0000313" key="5">
    <source>
        <dbReference type="EMBL" id="GAA1971795.1"/>
    </source>
</evidence>
<evidence type="ECO:0000256" key="1">
    <source>
        <dbReference type="ARBA" id="ARBA00022747"/>
    </source>
</evidence>
<name>A0ABP5D099_9PSEU</name>
<protein>
    <submittedName>
        <fullName evidence="5">N-6 DNA methylase</fullName>
    </submittedName>
</protein>
<dbReference type="InterPro" id="IPR002052">
    <property type="entry name" value="DNA_methylase_N6_adenine_CS"/>
</dbReference>
<dbReference type="EMBL" id="BAAANN010000022">
    <property type="protein sequence ID" value="GAA1971795.1"/>
    <property type="molecule type" value="Genomic_DNA"/>
</dbReference>
<comment type="caution">
    <text evidence="5">The sequence shown here is derived from an EMBL/GenBank/DDBJ whole genome shotgun (WGS) entry which is preliminary data.</text>
</comment>
<evidence type="ECO:0000259" key="4">
    <source>
        <dbReference type="Pfam" id="PF13588"/>
    </source>
</evidence>
<dbReference type="InterPro" id="IPR029063">
    <property type="entry name" value="SAM-dependent_MTases_sf"/>
</dbReference>
<accession>A0ABP5D099</accession>
<dbReference type="CDD" id="cd02440">
    <property type="entry name" value="AdoMet_MTases"/>
    <property type="match status" value="1"/>
</dbReference>
<dbReference type="PRINTS" id="PR00507">
    <property type="entry name" value="N12N6MTFRASE"/>
</dbReference>
<evidence type="ECO:0000313" key="6">
    <source>
        <dbReference type="Proteomes" id="UP001501116"/>
    </source>
</evidence>
<keyword evidence="5" id="KW-0489">Methyltransferase</keyword>
<dbReference type="PANTHER" id="PTHR42998">
    <property type="entry name" value="TYPE I RESTRICTION ENZYME HINDVIIP M PROTEIN-RELATED"/>
    <property type="match status" value="1"/>
</dbReference>
<proteinExistence type="predicted"/>
<dbReference type="InterPro" id="IPR029464">
    <property type="entry name" value="HSDR_N"/>
</dbReference>
<dbReference type="InterPro" id="IPR044946">
    <property type="entry name" value="Restrct_endonuc_typeI_TRD_sf"/>
</dbReference>
<dbReference type="Pfam" id="PF13588">
    <property type="entry name" value="HSDR_N_2"/>
    <property type="match status" value="1"/>
</dbReference>
<evidence type="ECO:0000259" key="3">
    <source>
        <dbReference type="Pfam" id="PF02384"/>
    </source>
</evidence>
<feature type="domain" description="Type I restriction enzyme R protein N-terminal" evidence="4">
    <location>
        <begin position="12"/>
        <end position="88"/>
    </location>
</feature>
<keyword evidence="5" id="KW-0808">Transferase</keyword>
<keyword evidence="1" id="KW-0680">Restriction system</keyword>
<dbReference type="PROSITE" id="PS00092">
    <property type="entry name" value="N6_MTASE"/>
    <property type="match status" value="1"/>
</dbReference>
<dbReference type="Gene3D" id="3.40.50.150">
    <property type="entry name" value="Vaccinia Virus protein VP39"/>
    <property type="match status" value="1"/>
</dbReference>
<sequence length="825" mass="91313">MPYLVRRGYDIDKDISFEVPTEGTPTKRFVDISVTAGGRTPKFLIEAKRRSHKLTEADRTQAINYGLSLKVPFVALTNGQDLELINTSTRAALSINGRRSGRAMLPHKSQLPKLIKWLRAHPTAVSLDEEDETLPYRPGLPLKQLNALFARCHNKIRNLEKNEDNAFADFSKFLFLRLLEEKADDSTSQIELPYSARFHELADRPEVKADEVKTLVDSMIAQNRKIYGDVITEGLKLKQAKTYHYLVTELSKVSFTDSGLDTKGAAFEYFVRATLKGKKLGQYFTPRPLVELMLELVGRQLIVNSVAAGQSMKVLDPACGTGGFLVFLLKDALDEIARRRAVRTLTPAAATMIRRKLMAETFFGIDANPGVASSAKMNMIISGDGHTNIEAANSLEVRTKLWSLEEGAYDLIISNPPFGTSESDLSADDLAAYPVPTKKGQLLFLQRMLKAVRPQGTVCTVIDDGALNTDTARGTREFILDNARVRAVVSLPASTFKPNKITVKSSVLVLERFDEAEEDPLDDYDVLFIALSNLGFHPSGETIRGFAFAQLRSDMAEIWDKVDRGDFNGDHWRAFKVSSADIRANGVKRLDFKYWDVRVREQIDEIRSRGGKTLLELNQIDTDRGKSPTAALYVDREDGYAQVVKAGSSITSYGEVVDSGDWIEKAVYDDLPGKCKLEVGDVLLSSTGDGTLGKSAVYDSTDPAVADGHVTILRIDPNVIDPHYLADYLRVGFGRVQSNRLFSGSTGLIELTVDHANSIIVPMDLTVEMQRRVSTELRAAEKHAREEQELSLSRLSEARSAFSGFASFDADDSATDGDISEMPVT</sequence>